<feature type="region of interest" description="Disordered" evidence="1">
    <location>
        <begin position="183"/>
        <end position="229"/>
    </location>
</feature>
<name>A0A373A338_9ACTN</name>
<organism evidence="2 3">
    <name type="scientific">Kitasatospora xanthocidica</name>
    <dbReference type="NCBI Taxonomy" id="83382"/>
    <lineage>
        <taxon>Bacteria</taxon>
        <taxon>Bacillati</taxon>
        <taxon>Actinomycetota</taxon>
        <taxon>Actinomycetes</taxon>
        <taxon>Kitasatosporales</taxon>
        <taxon>Streptomycetaceae</taxon>
        <taxon>Kitasatospora</taxon>
    </lineage>
</organism>
<evidence type="ECO:0000256" key="1">
    <source>
        <dbReference type="SAM" id="MobiDB-lite"/>
    </source>
</evidence>
<dbReference type="AlphaFoldDB" id="A0A373A338"/>
<proteinExistence type="predicted"/>
<dbReference type="Proteomes" id="UP000263377">
    <property type="component" value="Unassembled WGS sequence"/>
</dbReference>
<sequence length="229" mass="24475">MPEQYRVLDATRISVGSTPCWAVRQQRPDGEHHITIFPTSSLEWRAAEYDIDHTTPAGIDMILDMLLHEPFVPDPLENGHTDPAAAKGLTAPATQAVNGLAAGDTEPVTLHNAPDRATARQAHLDRIAHAKRTRVAVTAGPAAGTLRAAAARPAQDPLDVIRRNHGITPEGVAAKAELVEQARQQLAQPQPSPDGTTARSDPQAFTTPVRDAALPRHDEAHQGNGDETA</sequence>
<protein>
    <submittedName>
        <fullName evidence="2">Uncharacterized protein</fullName>
    </submittedName>
</protein>
<evidence type="ECO:0000313" key="2">
    <source>
        <dbReference type="EMBL" id="RGD62040.1"/>
    </source>
</evidence>
<evidence type="ECO:0000313" key="3">
    <source>
        <dbReference type="Proteomes" id="UP000263377"/>
    </source>
</evidence>
<accession>A0A373A338</accession>
<feature type="compositionally biased region" description="Polar residues" evidence="1">
    <location>
        <begin position="183"/>
        <end position="206"/>
    </location>
</feature>
<dbReference type="EMBL" id="QVIG01000001">
    <property type="protein sequence ID" value="RGD62040.1"/>
    <property type="molecule type" value="Genomic_DNA"/>
</dbReference>
<comment type="caution">
    <text evidence="2">The sequence shown here is derived from an EMBL/GenBank/DDBJ whole genome shotgun (WGS) entry which is preliminary data.</text>
</comment>
<reference evidence="2 3" key="1">
    <citation type="submission" date="2018-08" db="EMBL/GenBank/DDBJ databases">
        <title>Diversity &amp; Physiological Properties of Lignin-Decomposing Actinobacteria from Soil.</title>
        <authorList>
            <person name="Roh S.G."/>
            <person name="Kim S.B."/>
        </authorList>
    </citation>
    <scope>NUCLEOTIDE SEQUENCE [LARGE SCALE GENOMIC DNA]</scope>
    <source>
        <strain evidence="2 3">MMS17-GH009</strain>
    </source>
</reference>
<dbReference type="RefSeq" id="WP_117490238.1">
    <property type="nucleotide sequence ID" value="NZ_QVIG01000001.1"/>
</dbReference>
<gene>
    <name evidence="2" type="ORF">DR950_33695</name>
</gene>
<keyword evidence="3" id="KW-1185">Reference proteome</keyword>